<dbReference type="Pfam" id="PF03184">
    <property type="entry name" value="DDE_1"/>
    <property type="match status" value="1"/>
</dbReference>
<evidence type="ECO:0000259" key="2">
    <source>
        <dbReference type="PROSITE" id="PS51253"/>
    </source>
</evidence>
<dbReference type="AlphaFoldDB" id="A0AAV7KKW3"/>
<organism evidence="3 4">
    <name type="scientific">Oopsacas minuta</name>
    <dbReference type="NCBI Taxonomy" id="111878"/>
    <lineage>
        <taxon>Eukaryota</taxon>
        <taxon>Metazoa</taxon>
        <taxon>Porifera</taxon>
        <taxon>Hexactinellida</taxon>
        <taxon>Hexasterophora</taxon>
        <taxon>Lyssacinosida</taxon>
        <taxon>Leucopsacidae</taxon>
        <taxon>Oopsacas</taxon>
    </lineage>
</organism>
<dbReference type="SUPFAM" id="SSF46689">
    <property type="entry name" value="Homeodomain-like"/>
    <property type="match status" value="1"/>
</dbReference>
<dbReference type="SMART" id="SM00674">
    <property type="entry name" value="CENPB"/>
    <property type="match status" value="1"/>
</dbReference>
<sequence length="458" mass="52506">MDQIEKSIGFKSGLDGGHSFLEEAARKYDVDCKRIREWCKNKDKLKDSCEAAHNAKRRRLDGGGRPPSFETLEESLYSWIEELRSQRLRVTHKMVQGKALELYAGEEESFVASRGWLRNFFGRHNITLRRRATVGQKIPETVIPKLMNYIIFVCSQILRNQYQLSHIGAMDETPIWFDMPADTTVDFVGQKSIPIRTTGHEKSRITVCLAAKANGIKLPPFIVFKGKRRDRDLNELSGVVCVMSSNGWMDEKLTHEWLQTVWGGLSFGRRLLVWDSFRCHIQDSIKKEVARLKTGMAVIPGGCTVLIQAPDVSWNKSFKAAYREQYEQWMSEGEKEYTRGGNMKAPTKLLVASWVKKAWEPLSTEIITESFKSCAISNSIDNSENDKITVIKEDGILFSKRDELVQKLEELTINNGMDDKSENPHELDFEQDELNQIVFLDDENLCEEVQDDPYKCTT</sequence>
<dbReference type="PROSITE" id="PS51253">
    <property type="entry name" value="HTH_CENPB"/>
    <property type="match status" value="1"/>
</dbReference>
<keyword evidence="1" id="KW-0238">DNA-binding</keyword>
<dbReference type="InterPro" id="IPR004875">
    <property type="entry name" value="DDE_SF_endonuclease_dom"/>
</dbReference>
<dbReference type="PANTHER" id="PTHR19303">
    <property type="entry name" value="TRANSPOSON"/>
    <property type="match status" value="1"/>
</dbReference>
<reference evidence="3 4" key="1">
    <citation type="journal article" date="2023" name="BMC Biol.">
        <title>The compact genome of the sponge Oopsacas minuta (Hexactinellida) is lacking key metazoan core genes.</title>
        <authorList>
            <person name="Santini S."/>
            <person name="Schenkelaars Q."/>
            <person name="Jourda C."/>
            <person name="Duchesne M."/>
            <person name="Belahbib H."/>
            <person name="Rocher C."/>
            <person name="Selva M."/>
            <person name="Riesgo A."/>
            <person name="Vervoort M."/>
            <person name="Leys S.P."/>
            <person name="Kodjabachian L."/>
            <person name="Le Bivic A."/>
            <person name="Borchiellini C."/>
            <person name="Claverie J.M."/>
            <person name="Renard E."/>
        </authorList>
    </citation>
    <scope>NUCLEOTIDE SEQUENCE [LARGE SCALE GENOMIC DNA]</scope>
    <source>
        <strain evidence="3">SPO-2</strain>
    </source>
</reference>
<dbReference type="Proteomes" id="UP001165289">
    <property type="component" value="Unassembled WGS sequence"/>
</dbReference>
<dbReference type="EMBL" id="JAKMXF010000002">
    <property type="protein sequence ID" value="KAI6661968.1"/>
    <property type="molecule type" value="Genomic_DNA"/>
</dbReference>
<dbReference type="Gene3D" id="1.10.10.60">
    <property type="entry name" value="Homeodomain-like"/>
    <property type="match status" value="1"/>
</dbReference>
<evidence type="ECO:0000313" key="4">
    <source>
        <dbReference type="Proteomes" id="UP001165289"/>
    </source>
</evidence>
<dbReference type="InterPro" id="IPR009057">
    <property type="entry name" value="Homeodomain-like_sf"/>
</dbReference>
<dbReference type="GO" id="GO:0005634">
    <property type="term" value="C:nucleus"/>
    <property type="evidence" value="ECO:0007669"/>
    <property type="project" value="TreeGrafter"/>
</dbReference>
<dbReference type="Pfam" id="PF03221">
    <property type="entry name" value="HTH_Tnp_Tc5"/>
    <property type="match status" value="1"/>
</dbReference>
<comment type="caution">
    <text evidence="3">The sequence shown here is derived from an EMBL/GenBank/DDBJ whole genome shotgun (WGS) entry which is preliminary data.</text>
</comment>
<evidence type="ECO:0000256" key="1">
    <source>
        <dbReference type="ARBA" id="ARBA00023125"/>
    </source>
</evidence>
<proteinExistence type="predicted"/>
<feature type="domain" description="HTH CENPB-type" evidence="2">
    <location>
        <begin position="60"/>
        <end position="130"/>
    </location>
</feature>
<keyword evidence="4" id="KW-1185">Reference proteome</keyword>
<dbReference type="PANTHER" id="PTHR19303:SF74">
    <property type="entry name" value="POGO TRANSPOSABLE ELEMENT WITH KRAB DOMAIN"/>
    <property type="match status" value="1"/>
</dbReference>
<dbReference type="InterPro" id="IPR006600">
    <property type="entry name" value="HTH_CenpB_DNA-bd_dom"/>
</dbReference>
<dbReference type="GO" id="GO:0003677">
    <property type="term" value="F:DNA binding"/>
    <property type="evidence" value="ECO:0007669"/>
    <property type="project" value="UniProtKB-KW"/>
</dbReference>
<dbReference type="InterPro" id="IPR050863">
    <property type="entry name" value="CenT-Element_Derived"/>
</dbReference>
<gene>
    <name evidence="3" type="ORF">LOD99_9637</name>
</gene>
<protein>
    <submittedName>
        <fullName evidence="3">Pogo transposable element with KRAB domain-like</fullName>
    </submittedName>
</protein>
<name>A0AAV7KKW3_9METZ</name>
<accession>A0AAV7KKW3</accession>
<evidence type="ECO:0000313" key="3">
    <source>
        <dbReference type="EMBL" id="KAI6661968.1"/>
    </source>
</evidence>